<feature type="compositionally biased region" description="Basic residues" evidence="1">
    <location>
        <begin position="63"/>
        <end position="72"/>
    </location>
</feature>
<proteinExistence type="predicted"/>
<evidence type="ECO:0000313" key="2">
    <source>
        <dbReference type="EMBL" id="GIJ74489.1"/>
    </source>
</evidence>
<dbReference type="EMBL" id="BOPH01000138">
    <property type="protein sequence ID" value="GIJ74489.1"/>
    <property type="molecule type" value="Genomic_DNA"/>
</dbReference>
<comment type="caution">
    <text evidence="2">The sequence shown here is derived from an EMBL/GenBank/DDBJ whole genome shotgun (WGS) entry which is preliminary data.</text>
</comment>
<gene>
    <name evidence="2" type="ORF">Voc01_094060</name>
</gene>
<evidence type="ECO:0000313" key="3">
    <source>
        <dbReference type="Proteomes" id="UP000635606"/>
    </source>
</evidence>
<accession>A0A8J4A278</accession>
<name>A0A8J4A278_9ACTN</name>
<organism evidence="2 3">
    <name type="scientific">Virgisporangium ochraceum</name>
    <dbReference type="NCBI Taxonomy" id="65505"/>
    <lineage>
        <taxon>Bacteria</taxon>
        <taxon>Bacillati</taxon>
        <taxon>Actinomycetota</taxon>
        <taxon>Actinomycetes</taxon>
        <taxon>Micromonosporales</taxon>
        <taxon>Micromonosporaceae</taxon>
        <taxon>Virgisporangium</taxon>
    </lineage>
</organism>
<feature type="region of interest" description="Disordered" evidence="1">
    <location>
        <begin position="55"/>
        <end position="79"/>
    </location>
</feature>
<dbReference type="Proteomes" id="UP000635606">
    <property type="component" value="Unassembled WGS sequence"/>
</dbReference>
<keyword evidence="3" id="KW-1185">Reference proteome</keyword>
<evidence type="ECO:0000256" key="1">
    <source>
        <dbReference type="SAM" id="MobiDB-lite"/>
    </source>
</evidence>
<reference evidence="2" key="1">
    <citation type="submission" date="2021-01" db="EMBL/GenBank/DDBJ databases">
        <title>Whole genome shotgun sequence of Virgisporangium ochraceum NBRC 16418.</title>
        <authorList>
            <person name="Komaki H."/>
            <person name="Tamura T."/>
        </authorList>
    </citation>
    <scope>NUCLEOTIDE SEQUENCE</scope>
    <source>
        <strain evidence="2">NBRC 16418</strain>
    </source>
</reference>
<sequence length="79" mass="8820">MSDESVIDVRQLLNQETVAVGWSDPGIAARVSAMLESWFMVPTQVATEAEECFGSHRPDAPVRHRRPHRAVGPRRPTLL</sequence>
<protein>
    <submittedName>
        <fullName evidence="2">Uncharacterized protein</fullName>
    </submittedName>
</protein>
<dbReference type="AlphaFoldDB" id="A0A8J4A278"/>